<dbReference type="EMBL" id="CAKOFQ010007735">
    <property type="protein sequence ID" value="CAH2007161.1"/>
    <property type="molecule type" value="Genomic_DNA"/>
</dbReference>
<gene>
    <name evidence="2" type="ORF">ACAOBT_LOCUS29504</name>
</gene>
<dbReference type="Proteomes" id="UP001152888">
    <property type="component" value="Unassembled WGS sequence"/>
</dbReference>
<sequence>MLRLRKASKAQDRLRHVTFVHQPKRQKSRENAKTHPELLL</sequence>
<proteinExistence type="predicted"/>
<accession>A0A9P0Q5K8</accession>
<keyword evidence="3" id="KW-1185">Reference proteome</keyword>
<feature type="region of interest" description="Disordered" evidence="1">
    <location>
        <begin position="1"/>
        <end position="40"/>
    </location>
</feature>
<feature type="compositionally biased region" description="Basic residues" evidence="1">
    <location>
        <begin position="16"/>
        <end position="27"/>
    </location>
</feature>
<name>A0A9P0Q5K8_ACAOB</name>
<feature type="compositionally biased region" description="Basic and acidic residues" evidence="1">
    <location>
        <begin position="28"/>
        <end position="40"/>
    </location>
</feature>
<evidence type="ECO:0000313" key="2">
    <source>
        <dbReference type="EMBL" id="CAH2007161.1"/>
    </source>
</evidence>
<organism evidence="2 3">
    <name type="scientific">Acanthoscelides obtectus</name>
    <name type="common">Bean weevil</name>
    <name type="synonym">Bruchus obtectus</name>
    <dbReference type="NCBI Taxonomy" id="200917"/>
    <lineage>
        <taxon>Eukaryota</taxon>
        <taxon>Metazoa</taxon>
        <taxon>Ecdysozoa</taxon>
        <taxon>Arthropoda</taxon>
        <taxon>Hexapoda</taxon>
        <taxon>Insecta</taxon>
        <taxon>Pterygota</taxon>
        <taxon>Neoptera</taxon>
        <taxon>Endopterygota</taxon>
        <taxon>Coleoptera</taxon>
        <taxon>Polyphaga</taxon>
        <taxon>Cucujiformia</taxon>
        <taxon>Chrysomeloidea</taxon>
        <taxon>Chrysomelidae</taxon>
        <taxon>Bruchinae</taxon>
        <taxon>Bruchini</taxon>
        <taxon>Acanthoscelides</taxon>
    </lineage>
</organism>
<dbReference type="AlphaFoldDB" id="A0A9P0Q5K8"/>
<comment type="caution">
    <text evidence="2">The sequence shown here is derived from an EMBL/GenBank/DDBJ whole genome shotgun (WGS) entry which is preliminary data.</text>
</comment>
<reference evidence="2" key="1">
    <citation type="submission" date="2022-03" db="EMBL/GenBank/DDBJ databases">
        <authorList>
            <person name="Sayadi A."/>
        </authorList>
    </citation>
    <scope>NUCLEOTIDE SEQUENCE</scope>
</reference>
<protein>
    <submittedName>
        <fullName evidence="2">Uncharacterized protein</fullName>
    </submittedName>
</protein>
<evidence type="ECO:0000313" key="3">
    <source>
        <dbReference type="Proteomes" id="UP001152888"/>
    </source>
</evidence>
<evidence type="ECO:0000256" key="1">
    <source>
        <dbReference type="SAM" id="MobiDB-lite"/>
    </source>
</evidence>